<reference evidence="1 2" key="1">
    <citation type="journal article" date="2015" name="Environ. Microbiol.">
        <title>Genome analyses suggest the presence of polyploidy and recent human-driven expansions in eight global populations of the honeybee pathogen Nosema ceranae.</title>
        <authorList>
            <person name="Pelin A."/>
            <person name="Selman M."/>
            <person name="Aris-Brosou S."/>
            <person name="Farinelli L."/>
            <person name="Corradi N."/>
        </authorList>
    </citation>
    <scope>NUCLEOTIDE SEQUENCE [LARGE SCALE GENOMIC DNA]</scope>
    <source>
        <strain evidence="1 2">PA08 1199</strain>
    </source>
</reference>
<dbReference type="InterPro" id="IPR027165">
    <property type="entry name" value="CND3"/>
</dbReference>
<dbReference type="PANTHER" id="PTHR14418">
    <property type="entry name" value="CONDENSIN COMPLEX SUBUNIT 3-RELATED"/>
    <property type="match status" value="1"/>
</dbReference>
<accession>A0A0F9YVQ4</accession>
<dbReference type="GO" id="GO:0007076">
    <property type="term" value="P:mitotic chromosome condensation"/>
    <property type="evidence" value="ECO:0007669"/>
    <property type="project" value="InterPro"/>
</dbReference>
<name>A0A0F9YVQ4_9MICR</name>
<dbReference type="OrthoDB" id="27187at2759"/>
<gene>
    <name evidence="1" type="ORF">AAJ76_20002467</name>
</gene>
<dbReference type="PANTHER" id="PTHR14418:SF5">
    <property type="entry name" value="CONDENSIN COMPLEX SUBUNIT 3"/>
    <property type="match status" value="1"/>
</dbReference>
<dbReference type="AlphaFoldDB" id="A0A0F9YVQ4"/>
<dbReference type="EMBL" id="JPQZ01000002">
    <property type="protein sequence ID" value="KKO76492.1"/>
    <property type="molecule type" value="Genomic_DNA"/>
</dbReference>
<sequence length="726" mass="85790">MNILEGKEKQIQKLQILFNEIQICDNKKFIENLRTCISLLSQNYSLDVLLSVIYPILLCKKSKIPTKIVLFLKRLFDEIVLEEEGKLSVLKLFDHLISLVNSKTTRVRKNIIFLLNILSGFNFINEKISTEILIKISERLFDKEKSVRKETILFLCRYQNFDLNESTKIISLFKNIIRYDPSNECRKIAFENLEINLFTHNCIIERCSDTNLGIRNIFYKKMLEKINIREIRSDKKMYLLKKAFTEREINSTEIFVNCCLLYYDLPTEFTALIDDLYSPSTFKLLEKLIKQLLNFLDFNLDPIKVFEDSSLSNLLFYFFYLSHIEDTKSKDELNLLELSKYVEILYNFIKNAQEDVEKKEKCKIMFKILNFYDFFDDESRKIINSTIYKSIKNGAEDDILEEAIKIVYKIDPQSGDKMFGALIHKHIDTFPIFALKISKYIFKYSVVVNKIHEAIMNEIVLPYQEQNLEKDQLIAELLFFYQLIESNDDIFELFKSYRKKCKFFFEMSVDLSLKLKCDKYRLFAQEIFFEKINTNDASVFIPGSKLILSQQILDESLILKYVIFALSFYFTEEDDHIQQYLNVFFHEYFLEDSSYLIDAFCPVLENLDKSEKYFIDRVLYLIENSKKQNGTQILFYKICVNLYTIYADTKLGKKFLYVLSKINIVGAWNTNLTKKILFCCTQLIKKPSVVKKITDITSSIMTIDDGEPISQEDLQCVKQDLCIFKK</sequence>
<organism evidence="1 2">
    <name type="scientific">Vairimorpha ceranae</name>
    <dbReference type="NCBI Taxonomy" id="40302"/>
    <lineage>
        <taxon>Eukaryota</taxon>
        <taxon>Fungi</taxon>
        <taxon>Fungi incertae sedis</taxon>
        <taxon>Microsporidia</taxon>
        <taxon>Nosematidae</taxon>
        <taxon>Vairimorpha</taxon>
    </lineage>
</organism>
<evidence type="ECO:0000313" key="1">
    <source>
        <dbReference type="EMBL" id="KKO76492.1"/>
    </source>
</evidence>
<dbReference type="OMA" id="CECTSII"/>
<dbReference type="InterPro" id="IPR016024">
    <property type="entry name" value="ARM-type_fold"/>
</dbReference>
<dbReference type="VEuPathDB" id="MicrosporidiaDB:G9O61_00g005790"/>
<dbReference type="GO" id="GO:0000793">
    <property type="term" value="C:condensed chromosome"/>
    <property type="evidence" value="ECO:0007669"/>
    <property type="project" value="TreeGrafter"/>
</dbReference>
<dbReference type="VEuPathDB" id="MicrosporidiaDB:AAJ76_20002467"/>
<dbReference type="VEuPathDB" id="MicrosporidiaDB:NCER_101018"/>
<dbReference type="RefSeq" id="XP_024332234.1">
    <property type="nucleotide sequence ID" value="XM_024474480.1"/>
</dbReference>
<proteinExistence type="predicted"/>
<dbReference type="GO" id="GO:0000796">
    <property type="term" value="C:condensin complex"/>
    <property type="evidence" value="ECO:0007669"/>
    <property type="project" value="InterPro"/>
</dbReference>
<dbReference type="Proteomes" id="UP000034350">
    <property type="component" value="Unassembled WGS sequence"/>
</dbReference>
<dbReference type="GeneID" id="36319403"/>
<comment type="caution">
    <text evidence="1">The sequence shown here is derived from an EMBL/GenBank/DDBJ whole genome shotgun (WGS) entry which is preliminary data.</text>
</comment>
<protein>
    <submittedName>
        <fullName evidence="1">Condensin complex subunit 3</fullName>
    </submittedName>
</protein>
<evidence type="ECO:0000313" key="2">
    <source>
        <dbReference type="Proteomes" id="UP000034350"/>
    </source>
</evidence>
<dbReference type="SUPFAM" id="SSF48371">
    <property type="entry name" value="ARM repeat"/>
    <property type="match status" value="1"/>
</dbReference>
<keyword evidence="2" id="KW-1185">Reference proteome</keyword>